<proteinExistence type="predicted"/>
<reference evidence="1 2" key="1">
    <citation type="submission" date="2019-05" db="EMBL/GenBank/DDBJ databases">
        <title>Another draft genome of Portunus trituberculatus and its Hox gene families provides insights of decapod evolution.</title>
        <authorList>
            <person name="Jeong J.-H."/>
            <person name="Song I."/>
            <person name="Kim S."/>
            <person name="Choi T."/>
            <person name="Kim D."/>
            <person name="Ryu S."/>
            <person name="Kim W."/>
        </authorList>
    </citation>
    <scope>NUCLEOTIDE SEQUENCE [LARGE SCALE GENOMIC DNA]</scope>
    <source>
        <tissue evidence="1">Muscle</tissue>
    </source>
</reference>
<accession>A0A5B7GWR5</accession>
<comment type="caution">
    <text evidence="1">The sequence shown here is derived from an EMBL/GenBank/DDBJ whole genome shotgun (WGS) entry which is preliminary data.</text>
</comment>
<evidence type="ECO:0000313" key="1">
    <source>
        <dbReference type="EMBL" id="MPC61939.1"/>
    </source>
</evidence>
<dbReference type="EMBL" id="VSRR010019125">
    <property type="protein sequence ID" value="MPC61939.1"/>
    <property type="molecule type" value="Genomic_DNA"/>
</dbReference>
<organism evidence="1 2">
    <name type="scientific">Portunus trituberculatus</name>
    <name type="common">Swimming crab</name>
    <name type="synonym">Neptunus trituberculatus</name>
    <dbReference type="NCBI Taxonomy" id="210409"/>
    <lineage>
        <taxon>Eukaryota</taxon>
        <taxon>Metazoa</taxon>
        <taxon>Ecdysozoa</taxon>
        <taxon>Arthropoda</taxon>
        <taxon>Crustacea</taxon>
        <taxon>Multicrustacea</taxon>
        <taxon>Malacostraca</taxon>
        <taxon>Eumalacostraca</taxon>
        <taxon>Eucarida</taxon>
        <taxon>Decapoda</taxon>
        <taxon>Pleocyemata</taxon>
        <taxon>Brachyura</taxon>
        <taxon>Eubrachyura</taxon>
        <taxon>Portunoidea</taxon>
        <taxon>Portunidae</taxon>
        <taxon>Portuninae</taxon>
        <taxon>Portunus</taxon>
    </lineage>
</organism>
<protein>
    <submittedName>
        <fullName evidence="1">Uncharacterized protein</fullName>
    </submittedName>
</protein>
<gene>
    <name evidence="1" type="ORF">E2C01_056016</name>
</gene>
<evidence type="ECO:0000313" key="2">
    <source>
        <dbReference type="Proteomes" id="UP000324222"/>
    </source>
</evidence>
<dbReference type="Proteomes" id="UP000324222">
    <property type="component" value="Unassembled WGS sequence"/>
</dbReference>
<keyword evidence="2" id="KW-1185">Reference proteome</keyword>
<sequence length="34" mass="4064">MVRKIHRCGISSCFVYTILHHNNQPLPMFLIEHK</sequence>
<name>A0A5B7GWR5_PORTR</name>
<dbReference type="AlphaFoldDB" id="A0A5B7GWR5"/>